<protein>
    <submittedName>
        <fullName evidence="3">Uncharacterized protein LOC111009555</fullName>
    </submittedName>
</protein>
<dbReference type="OrthoDB" id="994207at2759"/>
<evidence type="ECO:0000313" key="2">
    <source>
        <dbReference type="Proteomes" id="UP000504603"/>
    </source>
</evidence>
<dbReference type="PANTHER" id="PTHR33344:SF7">
    <property type="entry name" value="TRANSMEMBRANE PROTEIN"/>
    <property type="match status" value="1"/>
</dbReference>
<keyword evidence="2" id="KW-1185">Reference proteome</keyword>
<dbReference type="AlphaFoldDB" id="A0A6J1CAW5"/>
<dbReference type="Proteomes" id="UP000504603">
    <property type="component" value="Unplaced"/>
</dbReference>
<proteinExistence type="predicted"/>
<feature type="region of interest" description="Disordered" evidence="1">
    <location>
        <begin position="134"/>
        <end position="156"/>
    </location>
</feature>
<dbReference type="GeneID" id="111009555"/>
<gene>
    <name evidence="3" type="primary">LOC111009555</name>
</gene>
<dbReference type="KEGG" id="mcha:111009555"/>
<dbReference type="PANTHER" id="PTHR33344">
    <property type="entry name" value="OS02G0761600 PROTEIN"/>
    <property type="match status" value="1"/>
</dbReference>
<reference evidence="3" key="1">
    <citation type="submission" date="2025-08" db="UniProtKB">
        <authorList>
            <consortium name="RefSeq"/>
        </authorList>
    </citation>
    <scope>IDENTIFICATION</scope>
    <source>
        <strain evidence="3">OHB3-1</strain>
    </source>
</reference>
<evidence type="ECO:0000313" key="3">
    <source>
        <dbReference type="RefSeq" id="XP_022138362.1"/>
    </source>
</evidence>
<sequence length="156" mass="18212">MEVQQPWRLRFSFKNATIAMCLLNLVAAFFLLQGFLSAASSRNRPSSTNPSLGQLKYIRESEEIRFAMQPLELIKRVREIEREAHYETEVVQEKDSKQNAAIDLSKRLKDFRSLNDASSLKALEEWRKRKMERARLREMEKNGTLSSPSQPRKHNS</sequence>
<accession>A0A6J1CAW5</accession>
<evidence type="ECO:0000256" key="1">
    <source>
        <dbReference type="SAM" id="MobiDB-lite"/>
    </source>
</evidence>
<name>A0A6J1CAW5_MOMCH</name>
<organism evidence="2 3">
    <name type="scientific">Momordica charantia</name>
    <name type="common">Bitter gourd</name>
    <name type="synonym">Balsam pear</name>
    <dbReference type="NCBI Taxonomy" id="3673"/>
    <lineage>
        <taxon>Eukaryota</taxon>
        <taxon>Viridiplantae</taxon>
        <taxon>Streptophyta</taxon>
        <taxon>Embryophyta</taxon>
        <taxon>Tracheophyta</taxon>
        <taxon>Spermatophyta</taxon>
        <taxon>Magnoliopsida</taxon>
        <taxon>eudicotyledons</taxon>
        <taxon>Gunneridae</taxon>
        <taxon>Pentapetalae</taxon>
        <taxon>rosids</taxon>
        <taxon>fabids</taxon>
        <taxon>Cucurbitales</taxon>
        <taxon>Cucurbitaceae</taxon>
        <taxon>Momordiceae</taxon>
        <taxon>Momordica</taxon>
    </lineage>
</organism>
<dbReference type="RefSeq" id="XP_022138362.1">
    <property type="nucleotide sequence ID" value="XM_022282670.1"/>
</dbReference>